<gene>
    <name evidence="18" type="ORF">A9Q93_10515</name>
</gene>
<feature type="domain" description="Polysaccharide export protein N-terminal" evidence="16">
    <location>
        <begin position="45"/>
        <end position="140"/>
    </location>
</feature>
<comment type="subcellular location">
    <subcellularLocation>
        <location evidence="1">Cell outer membrane</location>
        <topology evidence="1">Multi-pass membrane protein</topology>
    </subcellularLocation>
</comment>
<evidence type="ECO:0000256" key="1">
    <source>
        <dbReference type="ARBA" id="ARBA00004571"/>
    </source>
</evidence>
<evidence type="ECO:0000256" key="8">
    <source>
        <dbReference type="ARBA" id="ARBA00023047"/>
    </source>
</evidence>
<sequence length="259" mass="29120">MKIVLARISLLIICALMLVRCVPKNKIIYLQDIDKNLTENTLSYHSVIKKDDILRITVSSENMELAQPFIQFINPTISNSLNAAGQSQLLGYLVDIEGEIEFPLLGKLIAAGKNRIDLANEIQKRIREKYVKDAVVDVRIINMKVTVLGEVNRPGTFELEYNRMTILQILGNAGDLTIYGNRKNITLLRDVDGVQKSYKIDLTSVDFINSEFYFLQQNDVVIVEPNYAQVQAAGFNRNASLFVSIASVLLSLIVIVSRN</sequence>
<keyword evidence="15" id="KW-1133">Transmembrane helix</keyword>
<dbReference type="InterPro" id="IPR003715">
    <property type="entry name" value="Poly_export_N"/>
</dbReference>
<protein>
    <submittedName>
        <fullName evidence="18">Sugar transporter</fullName>
    </submittedName>
</protein>
<dbReference type="Gene3D" id="3.10.560.10">
    <property type="entry name" value="Outer membrane lipoprotein wza domain like"/>
    <property type="match status" value="1"/>
</dbReference>
<evidence type="ECO:0000256" key="11">
    <source>
        <dbReference type="ARBA" id="ARBA00023136"/>
    </source>
</evidence>
<evidence type="ECO:0000256" key="9">
    <source>
        <dbReference type="ARBA" id="ARBA00023065"/>
    </source>
</evidence>
<evidence type="ECO:0000256" key="7">
    <source>
        <dbReference type="ARBA" id="ARBA00022729"/>
    </source>
</evidence>
<feature type="domain" description="SLBB" evidence="17">
    <location>
        <begin position="144"/>
        <end position="223"/>
    </location>
</feature>
<comment type="similarity">
    <text evidence="2">Belongs to the BexD/CtrA/VexA family.</text>
</comment>
<evidence type="ECO:0000259" key="16">
    <source>
        <dbReference type="Pfam" id="PF02563"/>
    </source>
</evidence>
<comment type="caution">
    <text evidence="18">The sequence shown here is derived from an EMBL/GenBank/DDBJ whole genome shotgun (WGS) entry which is preliminary data.</text>
</comment>
<dbReference type="GO" id="GO:0009279">
    <property type="term" value="C:cell outer membrane"/>
    <property type="evidence" value="ECO:0007669"/>
    <property type="project" value="UniProtKB-SubCell"/>
</dbReference>
<evidence type="ECO:0000256" key="10">
    <source>
        <dbReference type="ARBA" id="ARBA00023114"/>
    </source>
</evidence>
<evidence type="ECO:0000256" key="13">
    <source>
        <dbReference type="ARBA" id="ARBA00023237"/>
    </source>
</evidence>
<keyword evidence="8" id="KW-0625">Polysaccharide transport</keyword>
<dbReference type="GO" id="GO:0015288">
    <property type="term" value="F:porin activity"/>
    <property type="evidence" value="ECO:0007669"/>
    <property type="project" value="UniProtKB-KW"/>
</dbReference>
<keyword evidence="13" id="KW-0998">Cell outer membrane</keyword>
<evidence type="ECO:0000256" key="6">
    <source>
        <dbReference type="ARBA" id="ARBA00022692"/>
    </source>
</evidence>
<evidence type="ECO:0000256" key="4">
    <source>
        <dbReference type="ARBA" id="ARBA00022452"/>
    </source>
</evidence>
<evidence type="ECO:0000256" key="15">
    <source>
        <dbReference type="SAM" id="Phobius"/>
    </source>
</evidence>
<dbReference type="PANTHER" id="PTHR33619">
    <property type="entry name" value="POLYSACCHARIDE EXPORT PROTEIN GFCE-RELATED"/>
    <property type="match status" value="1"/>
</dbReference>
<evidence type="ECO:0000256" key="12">
    <source>
        <dbReference type="ARBA" id="ARBA00023139"/>
    </source>
</evidence>
<keyword evidence="14" id="KW-0449">Lipoprotein</keyword>
<evidence type="ECO:0000259" key="17">
    <source>
        <dbReference type="Pfam" id="PF22461"/>
    </source>
</evidence>
<name>A0A1Z8APE5_9FLAO</name>
<keyword evidence="5 18" id="KW-0762">Sugar transport</keyword>
<evidence type="ECO:0000256" key="5">
    <source>
        <dbReference type="ARBA" id="ARBA00022597"/>
    </source>
</evidence>
<dbReference type="GO" id="GO:0046930">
    <property type="term" value="C:pore complex"/>
    <property type="evidence" value="ECO:0007669"/>
    <property type="project" value="UniProtKB-KW"/>
</dbReference>
<evidence type="ECO:0000313" key="19">
    <source>
        <dbReference type="Proteomes" id="UP000196102"/>
    </source>
</evidence>
<keyword evidence="10" id="KW-0626">Porin</keyword>
<keyword evidence="3" id="KW-0813">Transport</keyword>
<keyword evidence="4" id="KW-1134">Transmembrane beta strand</keyword>
<dbReference type="GO" id="GO:0015159">
    <property type="term" value="F:polysaccharide transmembrane transporter activity"/>
    <property type="evidence" value="ECO:0007669"/>
    <property type="project" value="InterPro"/>
</dbReference>
<dbReference type="Pfam" id="PF22461">
    <property type="entry name" value="SLBB_2"/>
    <property type="match status" value="1"/>
</dbReference>
<evidence type="ECO:0000256" key="3">
    <source>
        <dbReference type="ARBA" id="ARBA00022448"/>
    </source>
</evidence>
<dbReference type="InterPro" id="IPR049712">
    <property type="entry name" value="Poly_export"/>
</dbReference>
<keyword evidence="12" id="KW-0564">Palmitate</keyword>
<dbReference type="RefSeq" id="WP_303687392.1">
    <property type="nucleotide sequence ID" value="NZ_CAJXYO010000011.1"/>
</dbReference>
<organism evidence="18 19">
    <name type="scientific">Nonlabens dokdonensis</name>
    <dbReference type="NCBI Taxonomy" id="328515"/>
    <lineage>
        <taxon>Bacteria</taxon>
        <taxon>Pseudomonadati</taxon>
        <taxon>Bacteroidota</taxon>
        <taxon>Flavobacteriia</taxon>
        <taxon>Flavobacteriales</taxon>
        <taxon>Flavobacteriaceae</taxon>
        <taxon>Nonlabens</taxon>
    </lineage>
</organism>
<evidence type="ECO:0000313" key="18">
    <source>
        <dbReference type="EMBL" id="OUS12194.1"/>
    </source>
</evidence>
<reference evidence="19" key="1">
    <citation type="journal article" date="2017" name="Proc. Natl. Acad. Sci. U.S.A.">
        <title>Simulation of Deepwater Horizon oil plume reveals substrate specialization within a complex community of hydrocarbon-degraders.</title>
        <authorList>
            <person name="Hu P."/>
            <person name="Dubinsky E.A."/>
            <person name="Probst A.J."/>
            <person name="Wang J."/>
            <person name="Sieber C.M.K."/>
            <person name="Tom L.M."/>
            <person name="Gardinali P."/>
            <person name="Banfield J.F."/>
            <person name="Atlas R.M."/>
            <person name="Andersen G.L."/>
        </authorList>
    </citation>
    <scope>NUCLEOTIDE SEQUENCE [LARGE SCALE GENOMIC DNA]</scope>
</reference>
<dbReference type="AlphaFoldDB" id="A0A1Z8APE5"/>
<proteinExistence type="inferred from homology"/>
<dbReference type="InterPro" id="IPR054765">
    <property type="entry name" value="SLBB_dom"/>
</dbReference>
<dbReference type="EMBL" id="MAAX01000164">
    <property type="protein sequence ID" value="OUS12194.1"/>
    <property type="molecule type" value="Genomic_DNA"/>
</dbReference>
<keyword evidence="6 15" id="KW-0812">Transmembrane</keyword>
<dbReference type="PANTHER" id="PTHR33619:SF3">
    <property type="entry name" value="POLYSACCHARIDE EXPORT PROTEIN GFCE-RELATED"/>
    <property type="match status" value="1"/>
</dbReference>
<evidence type="ECO:0000256" key="14">
    <source>
        <dbReference type="ARBA" id="ARBA00023288"/>
    </source>
</evidence>
<keyword evidence="7" id="KW-0732">Signal</keyword>
<dbReference type="Proteomes" id="UP000196102">
    <property type="component" value="Unassembled WGS sequence"/>
</dbReference>
<feature type="transmembrane region" description="Helical" evidence="15">
    <location>
        <begin position="239"/>
        <end position="257"/>
    </location>
</feature>
<accession>A0A1Z8APE5</accession>
<keyword evidence="11 15" id="KW-0472">Membrane</keyword>
<dbReference type="GO" id="GO:0006811">
    <property type="term" value="P:monoatomic ion transport"/>
    <property type="evidence" value="ECO:0007669"/>
    <property type="project" value="UniProtKB-KW"/>
</dbReference>
<dbReference type="Pfam" id="PF02563">
    <property type="entry name" value="Poly_export"/>
    <property type="match status" value="1"/>
</dbReference>
<keyword evidence="9" id="KW-0406">Ion transport</keyword>
<evidence type="ECO:0000256" key="2">
    <source>
        <dbReference type="ARBA" id="ARBA00009450"/>
    </source>
</evidence>